<proteinExistence type="predicted"/>
<gene>
    <name evidence="1" type="ORF">METZ01_LOCUS290482</name>
</gene>
<organism evidence="1">
    <name type="scientific">marine metagenome</name>
    <dbReference type="NCBI Taxonomy" id="408172"/>
    <lineage>
        <taxon>unclassified sequences</taxon>
        <taxon>metagenomes</taxon>
        <taxon>ecological metagenomes</taxon>
    </lineage>
</organism>
<accession>A0A382LLH4</accession>
<dbReference type="EMBL" id="UINC01087880">
    <property type="protein sequence ID" value="SVC37628.1"/>
    <property type="molecule type" value="Genomic_DNA"/>
</dbReference>
<protein>
    <recommendedName>
        <fullName evidence="2">Glycosyltransferase 2-like domain-containing protein</fullName>
    </recommendedName>
</protein>
<reference evidence="1" key="1">
    <citation type="submission" date="2018-05" db="EMBL/GenBank/DDBJ databases">
        <authorList>
            <person name="Lanie J.A."/>
            <person name="Ng W.-L."/>
            <person name="Kazmierczak K.M."/>
            <person name="Andrzejewski T.M."/>
            <person name="Davidsen T.M."/>
            <person name="Wayne K.J."/>
            <person name="Tettelin H."/>
            <person name="Glass J.I."/>
            <person name="Rusch D."/>
            <person name="Podicherti R."/>
            <person name="Tsui H.-C.T."/>
            <person name="Winkler M.E."/>
        </authorList>
    </citation>
    <scope>NUCLEOTIDE SEQUENCE</scope>
</reference>
<feature type="non-terminal residue" evidence="1">
    <location>
        <position position="132"/>
    </location>
</feature>
<evidence type="ECO:0000313" key="1">
    <source>
        <dbReference type="EMBL" id="SVC37628.1"/>
    </source>
</evidence>
<dbReference type="AlphaFoldDB" id="A0A382LLH4"/>
<name>A0A382LLH4_9ZZZZ</name>
<evidence type="ECO:0008006" key="2">
    <source>
        <dbReference type="Google" id="ProtNLM"/>
    </source>
</evidence>
<sequence>MQFLLSHENVEWKKYDQNIFFPEKIALGCQYIETEYAVLSADDDFLILTSLELCTDFLGKHSNYSSAQGLFFTHRVSQGFIKKTFWLISLYSTKASSLEEKTGANRITKYLHGESLYYPFYAVHSTNIFRLI</sequence>